<dbReference type="AlphaFoldDB" id="A0A813S5R9"/>
<comment type="caution">
    <text evidence="1">The sequence shown here is derived from an EMBL/GenBank/DDBJ whole genome shotgun (WGS) entry which is preliminary data.</text>
</comment>
<dbReference type="Proteomes" id="UP000663860">
    <property type="component" value="Unassembled WGS sequence"/>
</dbReference>
<accession>A0A813S5R9</accession>
<dbReference type="Proteomes" id="UP000663845">
    <property type="component" value="Unassembled WGS sequence"/>
</dbReference>
<dbReference type="EMBL" id="CAJOBB010000764">
    <property type="protein sequence ID" value="CAF3746594.1"/>
    <property type="molecule type" value="Genomic_DNA"/>
</dbReference>
<dbReference type="EMBL" id="CAJNOG010000421">
    <property type="protein sequence ID" value="CAF1233422.1"/>
    <property type="molecule type" value="Genomic_DNA"/>
</dbReference>
<dbReference type="Proteomes" id="UP000663844">
    <property type="component" value="Unassembled WGS sequence"/>
</dbReference>
<evidence type="ECO:0000313" key="4">
    <source>
        <dbReference type="EMBL" id="CAF3936666.1"/>
    </source>
</evidence>
<dbReference type="EMBL" id="CAJNOE010000041">
    <property type="protein sequence ID" value="CAF0794507.1"/>
    <property type="molecule type" value="Genomic_DNA"/>
</dbReference>
<gene>
    <name evidence="1" type="ORF">IZO911_LOCUS6588</name>
    <name evidence="2" type="ORF">JYZ213_LOCUS28669</name>
    <name evidence="3" type="ORF">KXQ929_LOCUS13987</name>
    <name evidence="4" type="ORF">OXD698_LOCUS25893</name>
</gene>
<evidence type="ECO:0000313" key="3">
    <source>
        <dbReference type="EMBL" id="CAF3746594.1"/>
    </source>
</evidence>
<evidence type="ECO:0000313" key="2">
    <source>
        <dbReference type="EMBL" id="CAF1233422.1"/>
    </source>
</evidence>
<dbReference type="Proteomes" id="UP000663868">
    <property type="component" value="Unassembled WGS sequence"/>
</dbReference>
<organism evidence="1 5">
    <name type="scientific">Adineta steineri</name>
    <dbReference type="NCBI Taxonomy" id="433720"/>
    <lineage>
        <taxon>Eukaryota</taxon>
        <taxon>Metazoa</taxon>
        <taxon>Spiralia</taxon>
        <taxon>Gnathifera</taxon>
        <taxon>Rotifera</taxon>
        <taxon>Eurotatoria</taxon>
        <taxon>Bdelloidea</taxon>
        <taxon>Adinetida</taxon>
        <taxon>Adinetidae</taxon>
        <taxon>Adineta</taxon>
    </lineage>
</organism>
<evidence type="ECO:0000313" key="1">
    <source>
        <dbReference type="EMBL" id="CAF0794507.1"/>
    </source>
</evidence>
<sequence length="83" mass="9581">MTTTMTFSPDHHTNTPTSIIIPLFEMVIQVILSQPQHINHQNASCVHCDQRSQHHASDEEKEKKEMNAELILLKREICRSSMI</sequence>
<proteinExistence type="predicted"/>
<name>A0A813S5R9_9BILA</name>
<evidence type="ECO:0000313" key="5">
    <source>
        <dbReference type="Proteomes" id="UP000663860"/>
    </source>
</evidence>
<reference evidence="1" key="1">
    <citation type="submission" date="2021-02" db="EMBL/GenBank/DDBJ databases">
        <authorList>
            <person name="Nowell W R."/>
        </authorList>
    </citation>
    <scope>NUCLEOTIDE SEQUENCE</scope>
</reference>
<dbReference type="EMBL" id="CAJOAZ010002523">
    <property type="protein sequence ID" value="CAF3936666.1"/>
    <property type="molecule type" value="Genomic_DNA"/>
</dbReference>
<protein>
    <submittedName>
        <fullName evidence="1">Uncharacterized protein</fullName>
    </submittedName>
</protein>